<organism evidence="1">
    <name type="scientific">Veillonella ratti</name>
    <dbReference type="NCBI Taxonomy" id="103892"/>
    <lineage>
        <taxon>Bacteria</taxon>
        <taxon>Bacillati</taxon>
        <taxon>Bacillota</taxon>
        <taxon>Negativicutes</taxon>
        <taxon>Veillonellales</taxon>
        <taxon>Veillonellaceae</taxon>
        <taxon>Veillonella</taxon>
    </lineage>
</organism>
<name>A0A6N2Z7H7_9FIRM</name>
<proteinExistence type="predicted"/>
<dbReference type="EMBL" id="CACRUX010000012">
    <property type="protein sequence ID" value="VYT73948.1"/>
    <property type="molecule type" value="Genomic_DNA"/>
</dbReference>
<sequence>MSLTLEELSYWLDDIMEVVKDEQEAIAEAREEAANNR</sequence>
<accession>A0A6N2Z7H7</accession>
<dbReference type="AlphaFoldDB" id="A0A6N2Z7H7"/>
<gene>
    <name evidence="1" type="ORF">VRLFYP33_00410</name>
</gene>
<protein>
    <submittedName>
        <fullName evidence="1">Uncharacterized protein</fullName>
    </submittedName>
</protein>
<reference evidence="1" key="1">
    <citation type="submission" date="2019-11" db="EMBL/GenBank/DDBJ databases">
        <authorList>
            <person name="Feng L."/>
        </authorList>
    </citation>
    <scope>NUCLEOTIDE SEQUENCE</scope>
    <source>
        <strain evidence="1">VrattiLFYP33</strain>
    </source>
</reference>
<evidence type="ECO:0000313" key="1">
    <source>
        <dbReference type="EMBL" id="VYT73948.1"/>
    </source>
</evidence>